<organism evidence="15 16">
    <name type="scientific">Gluconacetobacter asukensis</name>
    <dbReference type="NCBI Taxonomy" id="1017181"/>
    <lineage>
        <taxon>Bacteria</taxon>
        <taxon>Pseudomonadati</taxon>
        <taxon>Pseudomonadota</taxon>
        <taxon>Alphaproteobacteria</taxon>
        <taxon>Acetobacterales</taxon>
        <taxon>Acetobacteraceae</taxon>
        <taxon>Gluconacetobacter</taxon>
    </lineage>
</organism>
<dbReference type="Gene3D" id="3.90.600.10">
    <property type="entry name" value="Phosphoribosylglycinamide synthetase, C-terminal domain"/>
    <property type="match status" value="1"/>
</dbReference>
<dbReference type="InterPro" id="IPR011054">
    <property type="entry name" value="Rudment_hybrid_motif"/>
</dbReference>
<comment type="cofactor">
    <cofactor evidence="2">
        <name>Mg(2+)</name>
        <dbReference type="ChEBI" id="CHEBI:18420"/>
    </cofactor>
</comment>
<dbReference type="InterPro" id="IPR020559">
    <property type="entry name" value="PRibGlycinamide_synth_CS"/>
</dbReference>
<dbReference type="Proteomes" id="UP000577891">
    <property type="component" value="Unassembled WGS sequence"/>
</dbReference>
<dbReference type="Gene3D" id="3.30.1490.20">
    <property type="entry name" value="ATP-grasp fold, A domain"/>
    <property type="match status" value="1"/>
</dbReference>
<comment type="caution">
    <text evidence="15">The sequence shown here is derived from an EMBL/GenBank/DDBJ whole genome shotgun (WGS) entry which is preliminary data.</text>
</comment>
<dbReference type="SMART" id="SM01210">
    <property type="entry name" value="GARS_C"/>
    <property type="match status" value="1"/>
</dbReference>
<proteinExistence type="inferred from homology"/>
<dbReference type="NCBIfam" id="TIGR00877">
    <property type="entry name" value="purD"/>
    <property type="match status" value="1"/>
</dbReference>
<dbReference type="GO" id="GO:0046872">
    <property type="term" value="F:metal ion binding"/>
    <property type="evidence" value="ECO:0007669"/>
    <property type="project" value="InterPro"/>
</dbReference>
<evidence type="ECO:0000256" key="7">
    <source>
        <dbReference type="ARBA" id="ARBA00022755"/>
    </source>
</evidence>
<dbReference type="Pfam" id="PF02844">
    <property type="entry name" value="GARS_N"/>
    <property type="match status" value="1"/>
</dbReference>
<keyword evidence="6 13" id="KW-0547">Nucleotide-binding</keyword>
<dbReference type="InterPro" id="IPR013815">
    <property type="entry name" value="ATP_grasp_subdomain_1"/>
</dbReference>
<dbReference type="HAMAP" id="MF_00138">
    <property type="entry name" value="GARS"/>
    <property type="match status" value="1"/>
</dbReference>
<evidence type="ECO:0000313" key="15">
    <source>
        <dbReference type="EMBL" id="MBB2171036.1"/>
    </source>
</evidence>
<evidence type="ECO:0000256" key="6">
    <source>
        <dbReference type="ARBA" id="ARBA00022741"/>
    </source>
</evidence>
<dbReference type="PROSITE" id="PS50975">
    <property type="entry name" value="ATP_GRASP"/>
    <property type="match status" value="1"/>
</dbReference>
<evidence type="ECO:0000256" key="9">
    <source>
        <dbReference type="ARBA" id="ARBA00038345"/>
    </source>
</evidence>
<reference evidence="15 16" key="1">
    <citation type="submission" date="2020-04" db="EMBL/GenBank/DDBJ databases">
        <title>Description of novel Gluconacetobacter.</title>
        <authorList>
            <person name="Sombolestani A."/>
        </authorList>
    </citation>
    <scope>NUCLEOTIDE SEQUENCE [LARGE SCALE GENOMIC DNA]</scope>
    <source>
        <strain evidence="15 16">LMG 27724</strain>
    </source>
</reference>
<dbReference type="InterPro" id="IPR011761">
    <property type="entry name" value="ATP-grasp"/>
</dbReference>
<comment type="catalytic activity">
    <reaction evidence="12">
        <text>5-phospho-beta-D-ribosylamine + glycine + ATP = N(1)-(5-phospho-beta-D-ribosyl)glycinamide + ADP + phosphate + H(+)</text>
        <dbReference type="Rhea" id="RHEA:17453"/>
        <dbReference type="ChEBI" id="CHEBI:15378"/>
        <dbReference type="ChEBI" id="CHEBI:30616"/>
        <dbReference type="ChEBI" id="CHEBI:43474"/>
        <dbReference type="ChEBI" id="CHEBI:57305"/>
        <dbReference type="ChEBI" id="CHEBI:58681"/>
        <dbReference type="ChEBI" id="CHEBI:143788"/>
        <dbReference type="ChEBI" id="CHEBI:456216"/>
        <dbReference type="EC" id="6.3.4.13"/>
    </reaction>
</comment>
<dbReference type="FunFam" id="3.90.600.10:FF:000001">
    <property type="entry name" value="Trifunctional purine biosynthetic protein adenosine-3"/>
    <property type="match status" value="1"/>
</dbReference>
<dbReference type="InterPro" id="IPR037123">
    <property type="entry name" value="PRibGlycinamide_synth_C_sf"/>
</dbReference>
<protein>
    <recommendedName>
        <fullName evidence="4 12">Phosphoribosylamine--glycine ligase</fullName>
        <ecNumber evidence="4 12">6.3.4.13</ecNumber>
    </recommendedName>
    <alternativeName>
        <fullName evidence="12">GARS</fullName>
    </alternativeName>
    <alternativeName>
        <fullName evidence="10 12">Glycinamide ribonucleotide synthetase</fullName>
    </alternativeName>
    <alternativeName>
        <fullName evidence="11 12">Phosphoribosylglycinamide synthetase</fullName>
    </alternativeName>
</protein>
<accession>A0A7W4IXV7</accession>
<dbReference type="GO" id="GO:0004637">
    <property type="term" value="F:phosphoribosylamine-glycine ligase activity"/>
    <property type="evidence" value="ECO:0007669"/>
    <property type="project" value="UniProtKB-UniRule"/>
</dbReference>
<dbReference type="InterPro" id="IPR020560">
    <property type="entry name" value="PRibGlycinamide_synth_C-dom"/>
</dbReference>
<dbReference type="GO" id="GO:0009113">
    <property type="term" value="P:purine nucleobase biosynthetic process"/>
    <property type="evidence" value="ECO:0007669"/>
    <property type="project" value="InterPro"/>
</dbReference>
<evidence type="ECO:0000256" key="2">
    <source>
        <dbReference type="ARBA" id="ARBA00001946"/>
    </source>
</evidence>
<dbReference type="EMBL" id="JABEQE010000002">
    <property type="protein sequence ID" value="MBB2171036.1"/>
    <property type="molecule type" value="Genomic_DNA"/>
</dbReference>
<sequence length="435" mass="44811">MRVLLVGSGGREHAMAAAIARSPALEALFIAPGNPGTAALGTNVAIAVDDVPALVAFARAERIDLVVPGPEAPLVAGLADACIEAGIPCAGPSRAAAELEGSKSFTKEVCDAASIPTARWERFDAAAPALDFVRRRGAPIVIKADGLAAGKGVVVAMTVAEAEDAIRSMMDDATLGAAGQSVVIEECLIGDEVSLFAFCADETAVLIGAAQDHKRIGEGDTGPNTGGMGAVSPPTGFDRARQEAALDLLVRPMLAEMVRRGTPFRGIIFAGLMLTNEGPKLIEYNVRFGDPEAQALLIRLQSDLLPALASVAAGTLDAADIRFSDDHSISIVLAARGYPGKPAAGGVITGLDQAEAQPGVHVFHAGTRRDDQGRIVAAGGRVLTVCATGTTLGEARSRAYHAIPAIHWDDAVWRRDIGDRALRAASTKDAPSDAG</sequence>
<evidence type="ECO:0000256" key="8">
    <source>
        <dbReference type="ARBA" id="ARBA00022840"/>
    </source>
</evidence>
<dbReference type="EC" id="6.3.4.13" evidence="4 12"/>
<dbReference type="UniPathway" id="UPA00074">
    <property type="reaction ID" value="UER00125"/>
</dbReference>
<dbReference type="SUPFAM" id="SSF51246">
    <property type="entry name" value="Rudiment single hybrid motif"/>
    <property type="match status" value="1"/>
</dbReference>
<keyword evidence="5 12" id="KW-0436">Ligase</keyword>
<evidence type="ECO:0000256" key="4">
    <source>
        <dbReference type="ARBA" id="ARBA00013255"/>
    </source>
</evidence>
<keyword evidence="16" id="KW-1185">Reference proteome</keyword>
<dbReference type="Gene3D" id="3.30.470.20">
    <property type="entry name" value="ATP-grasp fold, B domain"/>
    <property type="match status" value="1"/>
</dbReference>
<dbReference type="GO" id="GO:0006189">
    <property type="term" value="P:'de novo' IMP biosynthetic process"/>
    <property type="evidence" value="ECO:0007669"/>
    <property type="project" value="UniProtKB-UniRule"/>
</dbReference>
<dbReference type="InterPro" id="IPR020562">
    <property type="entry name" value="PRibGlycinamide_synth_N"/>
</dbReference>
<dbReference type="SUPFAM" id="SSF52440">
    <property type="entry name" value="PreATP-grasp domain"/>
    <property type="match status" value="1"/>
</dbReference>
<dbReference type="PROSITE" id="PS00184">
    <property type="entry name" value="GARS"/>
    <property type="match status" value="1"/>
</dbReference>
<evidence type="ECO:0000256" key="1">
    <source>
        <dbReference type="ARBA" id="ARBA00001936"/>
    </source>
</evidence>
<keyword evidence="7 12" id="KW-0658">Purine biosynthesis</keyword>
<feature type="domain" description="ATP-grasp" evidence="14">
    <location>
        <begin position="107"/>
        <end position="313"/>
    </location>
</feature>
<keyword evidence="8 13" id="KW-0067">ATP-binding</keyword>
<dbReference type="SMART" id="SM01209">
    <property type="entry name" value="GARS_A"/>
    <property type="match status" value="1"/>
</dbReference>
<name>A0A7W4IXV7_9PROT</name>
<comment type="similarity">
    <text evidence="9 12">Belongs to the GARS family.</text>
</comment>
<evidence type="ECO:0000256" key="10">
    <source>
        <dbReference type="ARBA" id="ARBA00042242"/>
    </source>
</evidence>
<dbReference type="PANTHER" id="PTHR43472:SF1">
    <property type="entry name" value="PHOSPHORIBOSYLAMINE--GLYCINE LIGASE, CHLOROPLASTIC"/>
    <property type="match status" value="1"/>
</dbReference>
<dbReference type="FunFam" id="3.30.1490.20:FF:000006">
    <property type="entry name" value="phosphoribosylamine--glycine ligase, chloroplastic-like"/>
    <property type="match status" value="1"/>
</dbReference>
<dbReference type="RefSeq" id="WP_182977677.1">
    <property type="nucleotide sequence ID" value="NZ_BAABGB010000001.1"/>
</dbReference>
<dbReference type="InterPro" id="IPR020561">
    <property type="entry name" value="PRibGlycinamid_synth_ATP-grasp"/>
</dbReference>
<dbReference type="InterPro" id="IPR000115">
    <property type="entry name" value="PRibGlycinamide_synth"/>
</dbReference>
<dbReference type="Pfam" id="PF02843">
    <property type="entry name" value="GARS_C"/>
    <property type="match status" value="1"/>
</dbReference>
<evidence type="ECO:0000256" key="5">
    <source>
        <dbReference type="ARBA" id="ARBA00022598"/>
    </source>
</evidence>
<dbReference type="PANTHER" id="PTHR43472">
    <property type="entry name" value="PHOSPHORIBOSYLAMINE--GLYCINE LIGASE"/>
    <property type="match status" value="1"/>
</dbReference>
<dbReference type="InterPro" id="IPR016185">
    <property type="entry name" value="PreATP-grasp_dom_sf"/>
</dbReference>
<evidence type="ECO:0000256" key="12">
    <source>
        <dbReference type="HAMAP-Rule" id="MF_00138"/>
    </source>
</evidence>
<comment type="pathway">
    <text evidence="3 12">Purine metabolism; IMP biosynthesis via de novo pathway; N(1)-(5-phospho-D-ribosyl)glycinamide from 5-phospho-alpha-D-ribose 1-diphosphate: step 2/2.</text>
</comment>
<dbReference type="AlphaFoldDB" id="A0A7W4IXV7"/>
<dbReference type="GO" id="GO:0005524">
    <property type="term" value="F:ATP binding"/>
    <property type="evidence" value="ECO:0007669"/>
    <property type="project" value="UniProtKB-UniRule"/>
</dbReference>
<evidence type="ECO:0000259" key="14">
    <source>
        <dbReference type="PROSITE" id="PS50975"/>
    </source>
</evidence>
<evidence type="ECO:0000256" key="13">
    <source>
        <dbReference type="PROSITE-ProRule" id="PRU00409"/>
    </source>
</evidence>
<comment type="cofactor">
    <cofactor evidence="1">
        <name>Mn(2+)</name>
        <dbReference type="ChEBI" id="CHEBI:29035"/>
    </cofactor>
</comment>
<evidence type="ECO:0000256" key="11">
    <source>
        <dbReference type="ARBA" id="ARBA00042864"/>
    </source>
</evidence>
<evidence type="ECO:0000313" key="16">
    <source>
        <dbReference type="Proteomes" id="UP000577891"/>
    </source>
</evidence>
<dbReference type="SUPFAM" id="SSF56059">
    <property type="entry name" value="Glutathione synthetase ATP-binding domain-like"/>
    <property type="match status" value="1"/>
</dbReference>
<dbReference type="Gene3D" id="3.40.50.20">
    <property type="match status" value="1"/>
</dbReference>
<gene>
    <name evidence="12 15" type="primary">purD</name>
    <name evidence="15" type="ORF">HLH35_02700</name>
</gene>
<dbReference type="Pfam" id="PF01071">
    <property type="entry name" value="GARS_A"/>
    <property type="match status" value="1"/>
</dbReference>
<evidence type="ECO:0000256" key="3">
    <source>
        <dbReference type="ARBA" id="ARBA00005174"/>
    </source>
</evidence>